<dbReference type="InterPro" id="IPR036890">
    <property type="entry name" value="HATPase_C_sf"/>
</dbReference>
<reference evidence="8 9" key="1">
    <citation type="submission" date="2018-05" db="EMBL/GenBank/DDBJ databases">
        <title>Genomic Encyclopedia of Type Strains, Phase IV (KMG-IV): sequencing the most valuable type-strain genomes for metagenomic binning, comparative biology and taxonomic classification.</title>
        <authorList>
            <person name="Goeker M."/>
        </authorList>
    </citation>
    <scope>NUCLEOTIDE SEQUENCE [LARGE SCALE GENOMIC DNA]</scope>
    <source>
        <strain evidence="8 9">JC118</strain>
    </source>
</reference>
<comment type="subcellular location">
    <subcellularLocation>
        <location evidence="1">Membrane</location>
    </subcellularLocation>
</comment>
<proteinExistence type="predicted"/>
<dbReference type="PANTHER" id="PTHR34220">
    <property type="entry name" value="SENSOR HISTIDINE KINASE YPDA"/>
    <property type="match status" value="1"/>
</dbReference>
<dbReference type="Gene3D" id="3.30.450.20">
    <property type="entry name" value="PAS domain"/>
    <property type="match status" value="1"/>
</dbReference>
<dbReference type="Proteomes" id="UP000247612">
    <property type="component" value="Unassembled WGS sequence"/>
</dbReference>
<keyword evidence="9" id="KW-1185">Reference proteome</keyword>
<dbReference type="SUPFAM" id="SSF158472">
    <property type="entry name" value="HAMP domain-like"/>
    <property type="match status" value="1"/>
</dbReference>
<dbReference type="RefSeq" id="WP_022936330.1">
    <property type="nucleotide sequence ID" value="NZ_CABKRQ010000001.1"/>
</dbReference>
<dbReference type="SMART" id="SM00304">
    <property type="entry name" value="HAMP"/>
    <property type="match status" value="1"/>
</dbReference>
<dbReference type="InterPro" id="IPR003594">
    <property type="entry name" value="HATPase_dom"/>
</dbReference>
<evidence type="ECO:0000256" key="5">
    <source>
        <dbReference type="SAM" id="Coils"/>
    </source>
</evidence>
<name>A0A318KXX8_9FIRM</name>
<organism evidence="8 9">
    <name type="scientific">Dielma fastidiosa</name>
    <dbReference type="NCBI Taxonomy" id="1034346"/>
    <lineage>
        <taxon>Bacteria</taxon>
        <taxon>Bacillati</taxon>
        <taxon>Bacillota</taxon>
        <taxon>Erysipelotrichia</taxon>
        <taxon>Erysipelotrichales</taxon>
        <taxon>Erysipelotrichaceae</taxon>
        <taxon>Dielma</taxon>
    </lineage>
</organism>
<dbReference type="AlphaFoldDB" id="A0A318KXX8"/>
<dbReference type="Pfam" id="PF02518">
    <property type="entry name" value="HATPase_c"/>
    <property type="match status" value="1"/>
</dbReference>
<dbReference type="GO" id="GO:0016020">
    <property type="term" value="C:membrane"/>
    <property type="evidence" value="ECO:0007669"/>
    <property type="project" value="UniProtKB-SubCell"/>
</dbReference>
<dbReference type="SUPFAM" id="SSF55874">
    <property type="entry name" value="ATPase domain of HSP90 chaperone/DNA topoisomerase II/histidine kinase"/>
    <property type="match status" value="1"/>
</dbReference>
<keyword evidence="6" id="KW-1133">Transmembrane helix</keyword>
<dbReference type="GO" id="GO:0000155">
    <property type="term" value="F:phosphorelay sensor kinase activity"/>
    <property type="evidence" value="ECO:0007669"/>
    <property type="project" value="InterPro"/>
</dbReference>
<dbReference type="PROSITE" id="PS50885">
    <property type="entry name" value="HAMP"/>
    <property type="match status" value="1"/>
</dbReference>
<dbReference type="InterPro" id="IPR010559">
    <property type="entry name" value="Sig_transdc_His_kin_internal"/>
</dbReference>
<feature type="coiled-coil region" evidence="5">
    <location>
        <begin position="349"/>
        <end position="376"/>
    </location>
</feature>
<dbReference type="Gene3D" id="1.10.8.500">
    <property type="entry name" value="HAMP domain in histidine kinase"/>
    <property type="match status" value="1"/>
</dbReference>
<feature type="transmembrane region" description="Helical" evidence="6">
    <location>
        <begin position="12"/>
        <end position="29"/>
    </location>
</feature>
<keyword evidence="4 8" id="KW-0418">Kinase</keyword>
<dbReference type="Pfam" id="PF06580">
    <property type="entry name" value="His_kinase"/>
    <property type="match status" value="1"/>
</dbReference>
<evidence type="ECO:0000313" key="9">
    <source>
        <dbReference type="Proteomes" id="UP000247612"/>
    </source>
</evidence>
<evidence type="ECO:0000256" key="4">
    <source>
        <dbReference type="ARBA" id="ARBA00022777"/>
    </source>
</evidence>
<dbReference type="Pfam" id="PF00672">
    <property type="entry name" value="HAMP"/>
    <property type="match status" value="1"/>
</dbReference>
<comment type="caution">
    <text evidence="8">The sequence shown here is derived from an EMBL/GenBank/DDBJ whole genome shotgun (WGS) entry which is preliminary data.</text>
</comment>
<keyword evidence="6" id="KW-0812">Transmembrane</keyword>
<feature type="transmembrane region" description="Helical" evidence="6">
    <location>
        <begin position="281"/>
        <end position="305"/>
    </location>
</feature>
<gene>
    <name evidence="8" type="ORF">DES51_10116</name>
</gene>
<protein>
    <submittedName>
        <fullName evidence="8">Histidine kinase/DNA gyrase B/HSP90-like ATPase</fullName>
    </submittedName>
</protein>
<dbReference type="InterPro" id="IPR050640">
    <property type="entry name" value="Bact_2-comp_sensor_kinase"/>
</dbReference>
<dbReference type="CDD" id="cd06225">
    <property type="entry name" value="HAMP"/>
    <property type="match status" value="1"/>
</dbReference>
<dbReference type="Gene3D" id="3.30.565.10">
    <property type="entry name" value="Histidine kinase-like ATPase, C-terminal domain"/>
    <property type="match status" value="1"/>
</dbReference>
<dbReference type="CDD" id="cd18774">
    <property type="entry name" value="PDC2_HK_sensor"/>
    <property type="match status" value="1"/>
</dbReference>
<dbReference type="InterPro" id="IPR003660">
    <property type="entry name" value="HAMP_dom"/>
</dbReference>
<evidence type="ECO:0000256" key="1">
    <source>
        <dbReference type="ARBA" id="ARBA00004370"/>
    </source>
</evidence>
<keyword evidence="3" id="KW-0808">Transferase</keyword>
<keyword evidence="2" id="KW-0597">Phosphoprotein</keyword>
<evidence type="ECO:0000256" key="2">
    <source>
        <dbReference type="ARBA" id="ARBA00022553"/>
    </source>
</evidence>
<keyword evidence="6" id="KW-0472">Membrane</keyword>
<dbReference type="EMBL" id="QJKH01000001">
    <property type="protein sequence ID" value="PXX81412.1"/>
    <property type="molecule type" value="Genomic_DNA"/>
</dbReference>
<sequence length="573" mass="66039">MKNLGIKTKIQLYFLISVLIVFSSLFFYIEAVYRPKDIANNTFTVSQIVDSKAQEVSMWIKRISAEYRTISTIPAFSSMDVRGIEPQIERFTNSYTNNGEVMETFSYIGKNGFCWINSDAIENLMDNQDYQKAYRDDSEFIISKPKLNDNNREVLLFYYPIKSITNQKEALIVAAIPSVRLNEIVNTMQVYNGKSFIMSRDYDLITTNAQYFYSHTIDEETLHAIDIMAITSSNQFPVTDINGKAATLFVSPIENYPEWIFATVVSNEELMQSSNQLMTGLWILLLFLLAVIFILGKMLVTSVLTPIKNLQNAMKLVENGKLESYVDEGNARDEIHDLSMSFNKMISKMSELIDQIVEERNQKQRAEMEIMQAQIKPHFLYNTLDNLKWLAKQHGAEDVAKTITALSTYFRTFLASGQQVISLKQEFKHTKAYLDMQKIRFKNLDYEIYCPKELETIQVVKILLQPLVENSIHACTQPNTHMGKIIVRAMIENECLMLSVEDNGCGMDEQEVKELLDYLHSSDTSKHFGLHNVYTRLKMMNQENDILIDSIKGEGCKITLLIKEFDYDKNDDR</sequence>
<evidence type="ECO:0000259" key="7">
    <source>
        <dbReference type="PROSITE" id="PS50885"/>
    </source>
</evidence>
<feature type="domain" description="HAMP" evidence="7">
    <location>
        <begin position="301"/>
        <end position="354"/>
    </location>
</feature>
<dbReference type="STRING" id="1034346.GCA_000313565_00016"/>
<dbReference type="OrthoDB" id="138378at2"/>
<evidence type="ECO:0000256" key="6">
    <source>
        <dbReference type="SAM" id="Phobius"/>
    </source>
</evidence>
<dbReference type="PANTHER" id="PTHR34220:SF7">
    <property type="entry name" value="SENSOR HISTIDINE KINASE YPDA"/>
    <property type="match status" value="1"/>
</dbReference>
<accession>A0A318KXX8</accession>
<keyword evidence="5" id="KW-0175">Coiled coil</keyword>
<evidence type="ECO:0000256" key="3">
    <source>
        <dbReference type="ARBA" id="ARBA00022679"/>
    </source>
</evidence>
<evidence type="ECO:0000313" key="8">
    <source>
        <dbReference type="EMBL" id="PXX81412.1"/>
    </source>
</evidence>